<reference evidence="6" key="1">
    <citation type="journal article" date="2019" name="Int. J. Syst. Evol. Microbiol.">
        <title>The Global Catalogue of Microorganisms (GCM) 10K type strain sequencing project: providing services to taxonomists for standard genome sequencing and annotation.</title>
        <authorList>
            <consortium name="The Broad Institute Genomics Platform"/>
            <consortium name="The Broad Institute Genome Sequencing Center for Infectious Disease"/>
            <person name="Wu L."/>
            <person name="Ma J."/>
        </authorList>
    </citation>
    <scope>NUCLEOTIDE SEQUENCE [LARGE SCALE GENOMIC DNA]</scope>
    <source>
        <strain evidence="6">JCM 14331</strain>
    </source>
</reference>
<evidence type="ECO:0000256" key="2">
    <source>
        <dbReference type="ARBA" id="ARBA00022845"/>
    </source>
</evidence>
<dbReference type="NCBIfam" id="TIGR01158">
    <property type="entry name" value="SUI1_rel"/>
    <property type="match status" value="1"/>
</dbReference>
<dbReference type="InterPro" id="IPR050318">
    <property type="entry name" value="DENR/SUI1_TIF"/>
</dbReference>
<dbReference type="InterPro" id="IPR005872">
    <property type="entry name" value="SUI1_arc_bac"/>
</dbReference>
<dbReference type="Gene3D" id="3.30.780.10">
    <property type="entry name" value="SUI1-like domain"/>
    <property type="match status" value="1"/>
</dbReference>
<evidence type="ECO:0000313" key="6">
    <source>
        <dbReference type="Proteomes" id="UP001501169"/>
    </source>
</evidence>
<dbReference type="PANTHER" id="PTHR12789">
    <property type="entry name" value="DENSITY-REGULATED PROTEIN HOMOLOG"/>
    <property type="match status" value="1"/>
</dbReference>
<feature type="domain" description="SUI1" evidence="4">
    <location>
        <begin position="60"/>
        <end position="123"/>
    </location>
</feature>
<evidence type="ECO:0000313" key="5">
    <source>
        <dbReference type="EMBL" id="GAA0536924.1"/>
    </source>
</evidence>
<dbReference type="PROSITE" id="PS50296">
    <property type="entry name" value="SUI1"/>
    <property type="match status" value="1"/>
</dbReference>
<name>A0ABP3N9X2_9GAMM</name>
<dbReference type="Proteomes" id="UP001501169">
    <property type="component" value="Unassembled WGS sequence"/>
</dbReference>
<dbReference type="RefSeq" id="WP_343834607.1">
    <property type="nucleotide sequence ID" value="NZ_BAAAEO010000001.1"/>
</dbReference>
<protein>
    <submittedName>
        <fullName evidence="5">Stress response translation initiation inhibitor YciH</fullName>
    </submittedName>
</protein>
<evidence type="ECO:0000256" key="1">
    <source>
        <dbReference type="ARBA" id="ARBA00005422"/>
    </source>
</evidence>
<keyword evidence="2" id="KW-0810">Translation regulation</keyword>
<sequence length="131" mass="13755">MASNKISLADWQAKMNPGASKAAPTGDNLVYSTESGRIDNKPQVKAVAEAYADGAVRIRRETKGRGGKAVLTISGIAKPNDELAALAAKLKKKCACGGAVKDGVIEIQGDKRELVEQLLQAEGYKTKWAGG</sequence>
<comment type="caution">
    <text evidence="5">The sequence shown here is derived from an EMBL/GenBank/DDBJ whole genome shotgun (WGS) entry which is preliminary data.</text>
</comment>
<keyword evidence="3" id="KW-0648">Protein biosynthesis</keyword>
<dbReference type="CDD" id="cd11567">
    <property type="entry name" value="YciH_like"/>
    <property type="match status" value="1"/>
</dbReference>
<evidence type="ECO:0000259" key="4">
    <source>
        <dbReference type="PROSITE" id="PS50296"/>
    </source>
</evidence>
<organism evidence="5 6">
    <name type="scientific">Rheinheimera aquimaris</name>
    <dbReference type="NCBI Taxonomy" id="412437"/>
    <lineage>
        <taxon>Bacteria</taxon>
        <taxon>Pseudomonadati</taxon>
        <taxon>Pseudomonadota</taxon>
        <taxon>Gammaproteobacteria</taxon>
        <taxon>Chromatiales</taxon>
        <taxon>Chromatiaceae</taxon>
        <taxon>Rheinheimera</taxon>
    </lineage>
</organism>
<keyword evidence="6" id="KW-1185">Reference proteome</keyword>
<gene>
    <name evidence="5" type="primary">yciH</name>
    <name evidence="5" type="ORF">GCM10009098_00450</name>
</gene>
<dbReference type="Pfam" id="PF01253">
    <property type="entry name" value="SUI1"/>
    <property type="match status" value="1"/>
</dbReference>
<dbReference type="InterPro" id="IPR001950">
    <property type="entry name" value="SUI1"/>
</dbReference>
<dbReference type="SUPFAM" id="SSF55159">
    <property type="entry name" value="eIF1-like"/>
    <property type="match status" value="1"/>
</dbReference>
<dbReference type="PANTHER" id="PTHR12789:SF0">
    <property type="entry name" value="DENSITY-REGULATED PROTEIN"/>
    <property type="match status" value="1"/>
</dbReference>
<proteinExistence type="inferred from homology"/>
<dbReference type="PIRSF" id="PIRSF037511">
    <property type="entry name" value="Transl_init_SUI1_pro"/>
    <property type="match status" value="1"/>
</dbReference>
<accession>A0ABP3N9X2</accession>
<evidence type="ECO:0000256" key="3">
    <source>
        <dbReference type="ARBA" id="ARBA00022917"/>
    </source>
</evidence>
<comment type="similarity">
    <text evidence="1">Belongs to the SUI1 family.</text>
</comment>
<dbReference type="InterPro" id="IPR036877">
    <property type="entry name" value="SUI1_dom_sf"/>
</dbReference>
<dbReference type="EMBL" id="BAAAEO010000001">
    <property type="protein sequence ID" value="GAA0536924.1"/>
    <property type="molecule type" value="Genomic_DNA"/>
</dbReference>